<keyword evidence="1" id="KW-1133">Transmembrane helix</keyword>
<protein>
    <submittedName>
        <fullName evidence="2">Uncharacterized protein</fullName>
    </submittedName>
</protein>
<dbReference type="RefSeq" id="WP_184309517.1">
    <property type="nucleotide sequence ID" value="NZ_JACHXU010000035.1"/>
</dbReference>
<accession>A0A7W5E528</accession>
<evidence type="ECO:0000256" key="1">
    <source>
        <dbReference type="SAM" id="Phobius"/>
    </source>
</evidence>
<feature type="transmembrane region" description="Helical" evidence="1">
    <location>
        <begin position="70"/>
        <end position="91"/>
    </location>
</feature>
<name>A0A7W5E528_9BACT</name>
<dbReference type="AlphaFoldDB" id="A0A7W5E528"/>
<sequence length="179" mass="19190">MYQLTCPKCEAINEVSTAKAGGEIPCSACHETIAVPKLGELRNLPSAEPTSQERAASTAAGLSGGRSMAFAGLGLVCLVCLLGAAFCGVNWSNIEVPITTERHLEMLEESYAESSSAQMIREFEDITKYGVDIPTPLEYRTIELRKQAWAQKTMAFVGVAALAFVSAIFVGRKPRAETA</sequence>
<evidence type="ECO:0000313" key="3">
    <source>
        <dbReference type="Proteomes" id="UP000536179"/>
    </source>
</evidence>
<proteinExistence type="predicted"/>
<feature type="transmembrane region" description="Helical" evidence="1">
    <location>
        <begin position="153"/>
        <end position="171"/>
    </location>
</feature>
<dbReference type="EMBL" id="JACHXU010000035">
    <property type="protein sequence ID" value="MBB3210300.1"/>
    <property type="molecule type" value="Genomic_DNA"/>
</dbReference>
<comment type="caution">
    <text evidence="2">The sequence shown here is derived from an EMBL/GenBank/DDBJ whole genome shotgun (WGS) entry which is preliminary data.</text>
</comment>
<keyword evidence="1" id="KW-0812">Transmembrane</keyword>
<gene>
    <name evidence="2" type="ORF">FHS27_006147</name>
</gene>
<reference evidence="2 3" key="1">
    <citation type="submission" date="2020-08" db="EMBL/GenBank/DDBJ databases">
        <title>Genomic Encyclopedia of Type Strains, Phase III (KMG-III): the genomes of soil and plant-associated and newly described type strains.</title>
        <authorList>
            <person name="Whitman W."/>
        </authorList>
    </citation>
    <scope>NUCLEOTIDE SEQUENCE [LARGE SCALE GENOMIC DNA]</scope>
    <source>
        <strain evidence="2 3">CECT 8075</strain>
    </source>
</reference>
<keyword evidence="3" id="KW-1185">Reference proteome</keyword>
<dbReference type="Proteomes" id="UP000536179">
    <property type="component" value="Unassembled WGS sequence"/>
</dbReference>
<keyword evidence="1" id="KW-0472">Membrane</keyword>
<organism evidence="2 3">
    <name type="scientific">Aporhodopirellula rubra</name>
    <dbReference type="NCBI Taxonomy" id="980271"/>
    <lineage>
        <taxon>Bacteria</taxon>
        <taxon>Pseudomonadati</taxon>
        <taxon>Planctomycetota</taxon>
        <taxon>Planctomycetia</taxon>
        <taxon>Pirellulales</taxon>
        <taxon>Pirellulaceae</taxon>
        <taxon>Aporhodopirellula</taxon>
    </lineage>
</organism>
<evidence type="ECO:0000313" key="2">
    <source>
        <dbReference type="EMBL" id="MBB3210300.1"/>
    </source>
</evidence>